<dbReference type="PANTHER" id="PTHR47071">
    <property type="entry name" value="PROTEIN TRM32"/>
    <property type="match status" value="1"/>
</dbReference>
<comment type="caution">
    <text evidence="4">The sequence shown here is derived from an EMBL/GenBank/DDBJ whole genome shotgun (WGS) entry which is preliminary data.</text>
</comment>
<dbReference type="Gramene" id="Manes.04G034800.1.v8.1">
    <property type="protein sequence ID" value="Manes.04G034800.1.v8.1.CDS"/>
    <property type="gene ID" value="Manes.04G034800.v8.1"/>
</dbReference>
<dbReference type="PANTHER" id="PTHR47071:SF2">
    <property type="entry name" value="PROTEIN TRM32"/>
    <property type="match status" value="1"/>
</dbReference>
<accession>A0A2C9VZ71</accession>
<keyword evidence="5" id="KW-1185">Reference proteome</keyword>
<protein>
    <recommendedName>
        <fullName evidence="6">DUF4378 domain-containing protein</fullName>
    </recommendedName>
</protein>
<sequence length="897" mass="101876">MERHLDRQDSDIEFQRHLPGCIWNMFHILDYHHWHSVKKMSPRRKQRRGKHATCFGNPKTVSFAHYTDEVQNHLDSDAVPSLDEQKTTKATPTDRISGKARIKALIAEEISARLHLLRTYSCHHLGASDGLGGISTDWTNPIIILQKSADPATSGLQIPSLPRSSNESVTCNGKYHPSDVMRDEGCLKQHSLSAKQEFSRGNTDKLMNTSLNKNLSDGKQLDRGISSHQFMECVDVLELFKVNKKLFLEILQDPDVQAAKNFLVQLNSNRKVRLKKSGSFPLADSPSTRLLRPSTIEHKQKEIWSFPKEENFLAGIKVPKSVEFKDSHDKPMGLESDDTRVSAVALGTDHSSSVFYQGTHKHGWHQSFVIHLKDVMKKIKHTLKESKKEDNHTSMNTILHGVPSRCKLSTNEKDAPVRFEEVTIQLDGKENSRSFHEANSSDNDLSKGQPPHIRRISSLNESVDRYARLFEFSLTKEAKWHDFKSKSLKLTNEDQSTSTGHSLKSFKRRLSLPDLEAFYPLPNETSRNSIHSGIAVKPSIDYDTNTKNESPNNLKSESVLVDRKQFEPPEAVEEAELQKNLVDEARGCEYKENLGDPTVGIEEEVPIVGEQHEDRVEREKQGCSPCEDQETDTIINFSNENEKHSSAYKSVLEEYFQDEIAVETEDLVSKGCELDPALICNDEPNTSIDLEDRSSINSLTGCCSSADRENNENAYGVAGDHSVNFESNELDDNDFNYVRDVLEVSGFMEQGCLGTWHSLDQPLLPTLFKELESYLHHELECSSEDIGCNCDHQLLFDLINEVLIQIHGSSLAYFPEPFSFTQRLRLSPKGNHNLEEVWKRITWYRSTGLKTKQSSDNILARDIAKYDSWMNLQADVEDIALDLEDLIFDELLNEVMH</sequence>
<dbReference type="Gramene" id="Manes.04G034800.6.v8.1">
    <property type="protein sequence ID" value="Manes.04G034800.6.v8.1.CDS"/>
    <property type="gene ID" value="Manes.04G034800.v8.1"/>
</dbReference>
<dbReference type="OrthoDB" id="758104at2759"/>
<dbReference type="Pfam" id="PF12552">
    <property type="entry name" value="DUF3741"/>
    <property type="match status" value="1"/>
</dbReference>
<feature type="region of interest" description="Disordered" evidence="1">
    <location>
        <begin position="428"/>
        <end position="452"/>
    </location>
</feature>
<dbReference type="Pfam" id="PF14309">
    <property type="entry name" value="DUF4378"/>
    <property type="match status" value="1"/>
</dbReference>
<dbReference type="InterPro" id="IPR025486">
    <property type="entry name" value="DUF4378"/>
</dbReference>
<dbReference type="AlphaFoldDB" id="A0A2C9VZ71"/>
<gene>
    <name evidence="4" type="ORF">MANES_04G034800v8</name>
</gene>
<dbReference type="Gramene" id="Manes.04G034800.5.v8.1">
    <property type="protein sequence ID" value="Manes.04G034800.5.v8.1.CDS"/>
    <property type="gene ID" value="Manes.04G034800.v8.1"/>
</dbReference>
<reference evidence="5" key="1">
    <citation type="journal article" date="2016" name="Nat. Biotechnol.">
        <title>Sequencing wild and cultivated cassava and related species reveals extensive interspecific hybridization and genetic diversity.</title>
        <authorList>
            <person name="Bredeson J.V."/>
            <person name="Lyons J.B."/>
            <person name="Prochnik S.E."/>
            <person name="Wu G.A."/>
            <person name="Ha C.M."/>
            <person name="Edsinger-Gonzales E."/>
            <person name="Grimwood J."/>
            <person name="Schmutz J."/>
            <person name="Rabbi I.Y."/>
            <person name="Egesi C."/>
            <person name="Nauluvula P."/>
            <person name="Lebot V."/>
            <person name="Ndunguru J."/>
            <person name="Mkamilo G."/>
            <person name="Bart R.S."/>
            <person name="Setter T.L."/>
            <person name="Gleadow R.M."/>
            <person name="Kulakow P."/>
            <person name="Ferguson M.E."/>
            <person name="Rounsley S."/>
            <person name="Rokhsar D.S."/>
        </authorList>
    </citation>
    <scope>NUCLEOTIDE SEQUENCE [LARGE SCALE GENOMIC DNA]</scope>
    <source>
        <strain evidence="5">cv. AM560-2</strain>
    </source>
</reference>
<evidence type="ECO:0000313" key="4">
    <source>
        <dbReference type="EMBL" id="OAY51812.1"/>
    </source>
</evidence>
<evidence type="ECO:0000313" key="5">
    <source>
        <dbReference type="Proteomes" id="UP000091857"/>
    </source>
</evidence>
<evidence type="ECO:0000259" key="3">
    <source>
        <dbReference type="Pfam" id="PF14309"/>
    </source>
</evidence>
<dbReference type="STRING" id="3983.A0A2C9VZ71"/>
<organism evidence="4 5">
    <name type="scientific">Manihot esculenta</name>
    <name type="common">Cassava</name>
    <name type="synonym">Jatropha manihot</name>
    <dbReference type="NCBI Taxonomy" id="3983"/>
    <lineage>
        <taxon>Eukaryota</taxon>
        <taxon>Viridiplantae</taxon>
        <taxon>Streptophyta</taxon>
        <taxon>Embryophyta</taxon>
        <taxon>Tracheophyta</taxon>
        <taxon>Spermatophyta</taxon>
        <taxon>Magnoliopsida</taxon>
        <taxon>eudicotyledons</taxon>
        <taxon>Gunneridae</taxon>
        <taxon>Pentapetalae</taxon>
        <taxon>rosids</taxon>
        <taxon>fabids</taxon>
        <taxon>Malpighiales</taxon>
        <taxon>Euphorbiaceae</taxon>
        <taxon>Crotonoideae</taxon>
        <taxon>Manihoteae</taxon>
        <taxon>Manihot</taxon>
    </lineage>
</organism>
<name>A0A2C9VZ71_MANES</name>
<evidence type="ECO:0008006" key="6">
    <source>
        <dbReference type="Google" id="ProtNLM"/>
    </source>
</evidence>
<feature type="domain" description="DUF3741" evidence="2">
    <location>
        <begin position="212"/>
        <end position="255"/>
    </location>
</feature>
<evidence type="ECO:0000256" key="1">
    <source>
        <dbReference type="SAM" id="MobiDB-lite"/>
    </source>
</evidence>
<dbReference type="InterPro" id="IPR044257">
    <property type="entry name" value="TRM32-like"/>
</dbReference>
<dbReference type="EMBL" id="CM004390">
    <property type="protein sequence ID" value="OAY51812.1"/>
    <property type="molecule type" value="Genomic_DNA"/>
</dbReference>
<dbReference type="InterPro" id="IPR022212">
    <property type="entry name" value="DUF3741"/>
</dbReference>
<feature type="domain" description="DUF4378" evidence="3">
    <location>
        <begin position="734"/>
        <end position="894"/>
    </location>
</feature>
<proteinExistence type="predicted"/>
<dbReference type="Gramene" id="Manes.04G034800.3.v8.1">
    <property type="protein sequence ID" value="Manes.04G034800.3.v8.1.CDS"/>
    <property type="gene ID" value="Manes.04G034800.v8.1"/>
</dbReference>
<dbReference type="Proteomes" id="UP000091857">
    <property type="component" value="Chromosome 4"/>
</dbReference>
<evidence type="ECO:0000259" key="2">
    <source>
        <dbReference type="Pfam" id="PF12552"/>
    </source>
</evidence>